<comment type="catalytic activity">
    <reaction evidence="6">
        <text>adenosine(1618) in 23S rRNA + S-adenosyl-L-methionine = N(6)-methyladenosine(1618) in 23S rRNA + S-adenosyl-L-homocysteine + H(+)</text>
        <dbReference type="Rhea" id="RHEA:16497"/>
        <dbReference type="Rhea" id="RHEA-COMP:10229"/>
        <dbReference type="Rhea" id="RHEA-COMP:10231"/>
        <dbReference type="ChEBI" id="CHEBI:15378"/>
        <dbReference type="ChEBI" id="CHEBI:57856"/>
        <dbReference type="ChEBI" id="CHEBI:59789"/>
        <dbReference type="ChEBI" id="CHEBI:74411"/>
        <dbReference type="ChEBI" id="CHEBI:74449"/>
        <dbReference type="EC" id="2.1.1.181"/>
    </reaction>
</comment>
<keyword evidence="4 6" id="KW-0808">Transferase</keyword>
<keyword evidence="5 6" id="KW-0949">S-adenosyl-L-methionine</keyword>
<dbReference type="PANTHER" id="PTHR13393">
    <property type="entry name" value="SAM-DEPENDENT METHYLTRANSFERASE"/>
    <property type="match status" value="1"/>
</dbReference>
<sequence>MNQPPKDTAAEKEGLHPRNRHRGRYDFPALLRTAPELAKFVAPNEHGDDSIDFASPEAVKALNKALLKHFYGIQNWDIPAGYLAPPIPGRADYIHYLADLLAEMNDGVVPTGKRVRVLDVGTGANCIYPIIGHREYGWRFVGSDVDPVAVRVAKQIAASNPGLAGTVECRLQATSTDIFSGIVRGSELFDLTMCNPPFHASEAEAEAATRRKSQNLGTTGSSAAGPNFGGQSHELWYEGGEATFTWRMANESLMQRHNCLWFSTLISKKETLPGLYKTLQKLGAVDVRTIGMSQGQKVSRIVAWTFQDAEQQQQWRQRRWAASQPGGHPAKGAAAAPAIEPAAE</sequence>
<accession>A0ABS8AKV8</accession>
<feature type="region of interest" description="Disordered" evidence="7">
    <location>
        <begin position="202"/>
        <end position="227"/>
    </location>
</feature>
<keyword evidence="1 6" id="KW-0963">Cytoplasm</keyword>
<dbReference type="PANTHER" id="PTHR13393:SF0">
    <property type="entry name" value="RNA N6-ADENOSINE-METHYLTRANSFERASE METTL16"/>
    <property type="match status" value="1"/>
</dbReference>
<feature type="compositionally biased region" description="Polar residues" evidence="7">
    <location>
        <begin position="214"/>
        <end position="224"/>
    </location>
</feature>
<evidence type="ECO:0000256" key="1">
    <source>
        <dbReference type="ARBA" id="ARBA00022490"/>
    </source>
</evidence>
<dbReference type="PIRSF" id="PIRSF029038">
    <property type="entry name" value="Mtase_YbiN_prd"/>
    <property type="match status" value="1"/>
</dbReference>
<evidence type="ECO:0000313" key="9">
    <source>
        <dbReference type="Proteomes" id="UP001165296"/>
    </source>
</evidence>
<comment type="subcellular location">
    <subcellularLocation>
        <location evidence="6">Cytoplasm</location>
    </subcellularLocation>
</comment>
<feature type="region of interest" description="Disordered" evidence="7">
    <location>
        <begin position="316"/>
        <end position="344"/>
    </location>
</feature>
<comment type="caution">
    <text evidence="8">The sequence shown here is derived from an EMBL/GenBank/DDBJ whole genome shotgun (WGS) entry which is preliminary data.</text>
</comment>
<gene>
    <name evidence="6 8" type="primary">rlmF</name>
    <name evidence="8" type="ORF">LGH74_01965</name>
</gene>
<dbReference type="InterPro" id="IPR016909">
    <property type="entry name" value="rRNA_lsu_MeTfrase_F"/>
</dbReference>
<evidence type="ECO:0000256" key="3">
    <source>
        <dbReference type="ARBA" id="ARBA00022603"/>
    </source>
</evidence>
<dbReference type="EC" id="2.1.1.181" evidence="6"/>
<name>A0ABS8AKV8_9BACT</name>
<feature type="region of interest" description="Disordered" evidence="7">
    <location>
        <begin position="1"/>
        <end position="22"/>
    </location>
</feature>
<proteinExistence type="inferred from homology"/>
<dbReference type="RefSeq" id="WP_226171102.1">
    <property type="nucleotide sequence ID" value="NZ_JAJADR010000001.1"/>
</dbReference>
<protein>
    <recommendedName>
        <fullName evidence="6">Ribosomal RNA large subunit methyltransferase F</fullName>
        <ecNumber evidence="6">2.1.1.181</ecNumber>
    </recommendedName>
    <alternativeName>
        <fullName evidence="6">23S rRNA mA1618 methyltransferase</fullName>
    </alternativeName>
    <alternativeName>
        <fullName evidence="6">rRNA adenine N-6-methyltransferase</fullName>
    </alternativeName>
</protein>
<dbReference type="InterPro" id="IPR029063">
    <property type="entry name" value="SAM-dependent_MTases_sf"/>
</dbReference>
<dbReference type="CDD" id="cd02440">
    <property type="entry name" value="AdoMet_MTases"/>
    <property type="match status" value="1"/>
</dbReference>
<evidence type="ECO:0000256" key="2">
    <source>
        <dbReference type="ARBA" id="ARBA00022552"/>
    </source>
</evidence>
<dbReference type="HAMAP" id="MF_01848">
    <property type="entry name" value="23SrRNA_methyltr_F"/>
    <property type="match status" value="1"/>
</dbReference>
<keyword evidence="2 6" id="KW-0698">rRNA processing</keyword>
<dbReference type="NCBIfam" id="NF008725">
    <property type="entry name" value="PRK11727.1"/>
    <property type="match status" value="1"/>
</dbReference>
<evidence type="ECO:0000313" key="8">
    <source>
        <dbReference type="EMBL" id="MCB2406732.1"/>
    </source>
</evidence>
<organism evidence="8 9">
    <name type="scientific">Hymenobacter lucidus</name>
    <dbReference type="NCBI Taxonomy" id="2880930"/>
    <lineage>
        <taxon>Bacteria</taxon>
        <taxon>Pseudomonadati</taxon>
        <taxon>Bacteroidota</taxon>
        <taxon>Cytophagia</taxon>
        <taxon>Cytophagales</taxon>
        <taxon>Hymenobacteraceae</taxon>
        <taxon>Hymenobacter</taxon>
    </lineage>
</organism>
<keyword evidence="3 6" id="KW-0489">Methyltransferase</keyword>
<evidence type="ECO:0000256" key="4">
    <source>
        <dbReference type="ARBA" id="ARBA00022679"/>
    </source>
</evidence>
<feature type="compositionally biased region" description="Low complexity" evidence="7">
    <location>
        <begin position="325"/>
        <end position="344"/>
    </location>
</feature>
<keyword evidence="9" id="KW-1185">Reference proteome</keyword>
<dbReference type="GO" id="GO:0052907">
    <property type="term" value="F:23S rRNA (adenine(1618)-N(6))-methyltransferase activity"/>
    <property type="evidence" value="ECO:0007669"/>
    <property type="project" value="UniProtKB-EC"/>
</dbReference>
<dbReference type="InterPro" id="IPR010286">
    <property type="entry name" value="METTL16/RlmF"/>
</dbReference>
<dbReference type="EMBL" id="JAJADR010000001">
    <property type="protein sequence ID" value="MCB2406732.1"/>
    <property type="molecule type" value="Genomic_DNA"/>
</dbReference>
<dbReference type="Pfam" id="PF05971">
    <property type="entry name" value="Methyltransf_10"/>
    <property type="match status" value="1"/>
</dbReference>
<dbReference type="SUPFAM" id="SSF53335">
    <property type="entry name" value="S-adenosyl-L-methionine-dependent methyltransferases"/>
    <property type="match status" value="1"/>
</dbReference>
<comment type="function">
    <text evidence="6">Specifically methylates the adenine in position 1618 of 23S rRNA.</text>
</comment>
<reference evidence="8" key="1">
    <citation type="submission" date="2021-10" db="EMBL/GenBank/DDBJ databases">
        <authorList>
            <person name="Dean J.D."/>
            <person name="Kim M.K."/>
            <person name="Newey C.N."/>
            <person name="Stoker T.S."/>
            <person name="Thompson D.W."/>
            <person name="Grose J.H."/>
        </authorList>
    </citation>
    <scope>NUCLEOTIDE SEQUENCE</scope>
    <source>
        <strain evidence="8">BT178</strain>
    </source>
</reference>
<dbReference type="Proteomes" id="UP001165296">
    <property type="component" value="Unassembled WGS sequence"/>
</dbReference>
<evidence type="ECO:0000256" key="7">
    <source>
        <dbReference type="SAM" id="MobiDB-lite"/>
    </source>
</evidence>
<evidence type="ECO:0000256" key="6">
    <source>
        <dbReference type="HAMAP-Rule" id="MF_01848"/>
    </source>
</evidence>
<dbReference type="Gene3D" id="3.40.50.150">
    <property type="entry name" value="Vaccinia Virus protein VP39"/>
    <property type="match status" value="1"/>
</dbReference>
<evidence type="ECO:0000256" key="5">
    <source>
        <dbReference type="ARBA" id="ARBA00022691"/>
    </source>
</evidence>
<comment type="similarity">
    <text evidence="6">Belongs to the methyltransferase superfamily. METTL16/RlmF family.</text>
</comment>